<dbReference type="Proteomes" id="UP000663889">
    <property type="component" value="Unassembled WGS sequence"/>
</dbReference>
<name>A0A814E0I5_9BILA</name>
<sequence length="522" mass="56232">MNRVKSSNGVVIQNVSVVNPDESKIISINALTEYDSKPIENTSPTNPAVVYNPYLEEVFDLKITILKTKDNSIPSMVKLGIFGCGEAVNIATKAQIESATTGSSGTLLSSILPEITTTSTSMPDTNGTIVTAPQQITTATSSSNGFITTLTVTASSGTTMKTCEETQVVNESVSKKITVTPNGLPNGVNIEFQLASTSGVSFPNDQKTPQINVHLNEPQRIQSIAIPRDKTVNGNVEQFEVTFYSPDEKKINDNPILSNPSSKENKSKPAELDSTQIPRDRPVLRIEITIVKTTDSTSPKGVVLDIKACTEAITETTTITPLSTISSVTVKPGETGVTPVTTGITGTESKQPQETSSTTQPVSGTTPKECEEMQAIDENVSKKITTSSNTLPRSENIKFLPTSPEGVSFDENDRTPTITVNFDKPTNVRSVTLPHNNRVNGNVEQFEVTFYSPDEKKINDNPILSNRSPKEDRSKPAELNSTQIPSDRPVSRLEITILKTTDSQSPKGVVLDIKACTEAITG</sequence>
<dbReference type="EMBL" id="CAJNOU010000334">
    <property type="protein sequence ID" value="CAF0962979.1"/>
    <property type="molecule type" value="Genomic_DNA"/>
</dbReference>
<evidence type="ECO:0000256" key="1">
    <source>
        <dbReference type="SAM" id="MobiDB-lite"/>
    </source>
</evidence>
<protein>
    <submittedName>
        <fullName evidence="2">Uncharacterized protein</fullName>
    </submittedName>
</protein>
<proteinExistence type="predicted"/>
<feature type="region of interest" description="Disordered" evidence="1">
    <location>
        <begin position="453"/>
        <end position="489"/>
    </location>
</feature>
<feature type="region of interest" description="Disordered" evidence="1">
    <location>
        <begin position="334"/>
        <end position="368"/>
    </location>
</feature>
<accession>A0A814E0I5</accession>
<dbReference type="AlphaFoldDB" id="A0A814E0I5"/>
<feature type="compositionally biased region" description="Polar residues" evidence="1">
    <location>
        <begin position="349"/>
        <end position="366"/>
    </location>
</feature>
<feature type="region of interest" description="Disordered" evidence="1">
    <location>
        <begin position="394"/>
        <end position="417"/>
    </location>
</feature>
<feature type="compositionally biased region" description="Low complexity" evidence="1">
    <location>
        <begin position="334"/>
        <end position="348"/>
    </location>
</feature>
<evidence type="ECO:0000313" key="3">
    <source>
        <dbReference type="Proteomes" id="UP000663889"/>
    </source>
</evidence>
<gene>
    <name evidence="2" type="ORF">SEV965_LOCUS8865</name>
</gene>
<comment type="caution">
    <text evidence="2">The sequence shown here is derived from an EMBL/GenBank/DDBJ whole genome shotgun (WGS) entry which is preliminary data.</text>
</comment>
<reference evidence="2" key="1">
    <citation type="submission" date="2021-02" db="EMBL/GenBank/DDBJ databases">
        <authorList>
            <person name="Nowell W R."/>
        </authorList>
    </citation>
    <scope>NUCLEOTIDE SEQUENCE</scope>
</reference>
<evidence type="ECO:0000313" key="2">
    <source>
        <dbReference type="EMBL" id="CAF0962979.1"/>
    </source>
</evidence>
<feature type="region of interest" description="Disordered" evidence="1">
    <location>
        <begin position="249"/>
        <end position="279"/>
    </location>
</feature>
<organism evidence="2 3">
    <name type="scientific">Rotaria sordida</name>
    <dbReference type="NCBI Taxonomy" id="392033"/>
    <lineage>
        <taxon>Eukaryota</taxon>
        <taxon>Metazoa</taxon>
        <taxon>Spiralia</taxon>
        <taxon>Gnathifera</taxon>
        <taxon>Rotifera</taxon>
        <taxon>Eurotatoria</taxon>
        <taxon>Bdelloidea</taxon>
        <taxon>Philodinida</taxon>
        <taxon>Philodinidae</taxon>
        <taxon>Rotaria</taxon>
    </lineage>
</organism>